<dbReference type="AlphaFoldDB" id="A0A6H1P544"/>
<dbReference type="PANTHER" id="PTHR30349:SF77">
    <property type="entry name" value="TYROSINE RECOMBINASE XERC"/>
    <property type="match status" value="1"/>
</dbReference>
<evidence type="ECO:0000256" key="6">
    <source>
        <dbReference type="ARBA" id="ARBA00023125"/>
    </source>
</evidence>
<dbReference type="Gene3D" id="1.10.443.10">
    <property type="entry name" value="Intergrase catalytic core"/>
    <property type="match status" value="1"/>
</dbReference>
<gene>
    <name evidence="12" type="ORF">HFZ78_20045</name>
</gene>
<dbReference type="InterPro" id="IPR044068">
    <property type="entry name" value="CB"/>
</dbReference>
<keyword evidence="6 9" id="KW-0238">DNA-binding</keyword>
<keyword evidence="2" id="KW-0963">Cytoplasm</keyword>
<dbReference type="Pfam" id="PF02899">
    <property type="entry name" value="Phage_int_SAM_1"/>
    <property type="match status" value="1"/>
</dbReference>
<dbReference type="GO" id="GO:0015074">
    <property type="term" value="P:DNA integration"/>
    <property type="evidence" value="ECO:0007669"/>
    <property type="project" value="UniProtKB-KW"/>
</dbReference>
<feature type="domain" description="Tyr recombinase" evidence="10">
    <location>
        <begin position="103"/>
        <end position="276"/>
    </location>
</feature>
<name>A0A6H1P544_PRIMG</name>
<dbReference type="GO" id="GO:0003677">
    <property type="term" value="F:DNA binding"/>
    <property type="evidence" value="ECO:0007669"/>
    <property type="project" value="UniProtKB-UniRule"/>
</dbReference>
<comment type="subcellular location">
    <subcellularLocation>
        <location evidence="1">Cytoplasm</location>
    </subcellularLocation>
</comment>
<proteinExistence type="predicted"/>
<reference evidence="12 13" key="2">
    <citation type="submission" date="2020-04" db="EMBL/GenBank/DDBJ databases">
        <authorList>
            <person name="Fomenkov A."/>
            <person name="Anton B.P."/>
            <person name="Roberts R.J."/>
        </authorList>
    </citation>
    <scope>NUCLEOTIDE SEQUENCE [LARGE SCALE GENOMIC DNA]</scope>
    <source>
        <strain evidence="12 13">S2</strain>
    </source>
</reference>
<keyword evidence="3" id="KW-0132">Cell division</keyword>
<dbReference type="EMBL" id="CP051128">
    <property type="protein sequence ID" value="QIZ08710.1"/>
    <property type="molecule type" value="Genomic_DNA"/>
</dbReference>
<dbReference type="Pfam" id="PF00589">
    <property type="entry name" value="Phage_integrase"/>
    <property type="match status" value="1"/>
</dbReference>
<evidence type="ECO:0000313" key="12">
    <source>
        <dbReference type="EMBL" id="QIZ08710.1"/>
    </source>
</evidence>
<dbReference type="GO" id="GO:0007059">
    <property type="term" value="P:chromosome segregation"/>
    <property type="evidence" value="ECO:0007669"/>
    <property type="project" value="UniProtKB-KW"/>
</dbReference>
<evidence type="ECO:0000256" key="9">
    <source>
        <dbReference type="PROSITE-ProRule" id="PRU01248"/>
    </source>
</evidence>
<evidence type="ECO:0000259" key="11">
    <source>
        <dbReference type="PROSITE" id="PS51900"/>
    </source>
</evidence>
<dbReference type="InterPro" id="IPR010998">
    <property type="entry name" value="Integrase_recombinase_N"/>
</dbReference>
<dbReference type="InterPro" id="IPR050090">
    <property type="entry name" value="Tyrosine_recombinase_XerCD"/>
</dbReference>
<keyword evidence="8" id="KW-0131">Cell cycle</keyword>
<dbReference type="InterPro" id="IPR004107">
    <property type="entry name" value="Integrase_SAM-like_N"/>
</dbReference>
<keyword evidence="4" id="KW-0159">Chromosome partition</keyword>
<evidence type="ECO:0000256" key="2">
    <source>
        <dbReference type="ARBA" id="ARBA00022490"/>
    </source>
</evidence>
<evidence type="ECO:0000256" key="7">
    <source>
        <dbReference type="ARBA" id="ARBA00023172"/>
    </source>
</evidence>
<dbReference type="InterPro" id="IPR011010">
    <property type="entry name" value="DNA_brk_join_enz"/>
</dbReference>
<keyword evidence="7" id="KW-0233">DNA recombination</keyword>
<protein>
    <submittedName>
        <fullName evidence="12">Tyrosine-type recombinase/integrase</fullName>
    </submittedName>
</protein>
<organism evidence="12 13">
    <name type="scientific">Priestia megaterium</name>
    <name type="common">Bacillus megaterium</name>
    <dbReference type="NCBI Taxonomy" id="1404"/>
    <lineage>
        <taxon>Bacteria</taxon>
        <taxon>Bacillati</taxon>
        <taxon>Bacillota</taxon>
        <taxon>Bacilli</taxon>
        <taxon>Bacillales</taxon>
        <taxon>Bacillaceae</taxon>
        <taxon>Priestia</taxon>
    </lineage>
</organism>
<evidence type="ECO:0000256" key="4">
    <source>
        <dbReference type="ARBA" id="ARBA00022829"/>
    </source>
</evidence>
<keyword evidence="5" id="KW-0229">DNA integration</keyword>
<dbReference type="Gene3D" id="1.10.150.130">
    <property type="match status" value="1"/>
</dbReference>
<dbReference type="SUPFAM" id="SSF56349">
    <property type="entry name" value="DNA breaking-rejoining enzymes"/>
    <property type="match status" value="1"/>
</dbReference>
<reference evidence="12 13" key="1">
    <citation type="submission" date="2020-04" db="EMBL/GenBank/DDBJ databases">
        <title>Genome-Wide Identification of 5-Methylcytosine Sites in Bacterial Genomes By High-Throughput Sequencing of MspJI Restriction Fragments.</title>
        <authorList>
            <person name="Wu V."/>
        </authorList>
    </citation>
    <scope>NUCLEOTIDE SEQUENCE [LARGE SCALE GENOMIC DNA]</scope>
    <source>
        <strain evidence="12 13">S2</strain>
    </source>
</reference>
<dbReference type="GO" id="GO:0051301">
    <property type="term" value="P:cell division"/>
    <property type="evidence" value="ECO:0007669"/>
    <property type="project" value="UniProtKB-KW"/>
</dbReference>
<dbReference type="GO" id="GO:0005737">
    <property type="term" value="C:cytoplasm"/>
    <property type="evidence" value="ECO:0007669"/>
    <property type="project" value="UniProtKB-SubCell"/>
</dbReference>
<dbReference type="InterPro" id="IPR002104">
    <property type="entry name" value="Integrase_catalytic"/>
</dbReference>
<evidence type="ECO:0000256" key="5">
    <source>
        <dbReference type="ARBA" id="ARBA00022908"/>
    </source>
</evidence>
<evidence type="ECO:0000256" key="1">
    <source>
        <dbReference type="ARBA" id="ARBA00004496"/>
    </source>
</evidence>
<dbReference type="GO" id="GO:0006310">
    <property type="term" value="P:DNA recombination"/>
    <property type="evidence" value="ECO:0007669"/>
    <property type="project" value="UniProtKB-KW"/>
</dbReference>
<dbReference type="InterPro" id="IPR013762">
    <property type="entry name" value="Integrase-like_cat_sf"/>
</dbReference>
<evidence type="ECO:0000259" key="10">
    <source>
        <dbReference type="PROSITE" id="PS51898"/>
    </source>
</evidence>
<evidence type="ECO:0000256" key="8">
    <source>
        <dbReference type="ARBA" id="ARBA00023306"/>
    </source>
</evidence>
<sequence>MLLSKAWETYESDKRIEGFSPQTLKAYKLQATLLIRYLKDVKLDTISTVQLKDYLSKSSETLKPSSLAHRIRFMKSLFRWSHEEGLIPKNPAAKIKEPKAGKRIPKFLTEMEIEHLREACCSPMEKALFEFMFSTGCRIGEVVTLDRGRINWLNRSAIIRGKGDKEREVYFNIRCEIWLKRYLDNREDRDDAIFVTERDPHRMSIAQMRYIIKRISNRASINKDIHPHQLRHSYATHLLNNGAPLDVIQSLLGHEKSETTRLYAQLSGSIRQELYRKFF</sequence>
<dbReference type="PROSITE" id="PS51898">
    <property type="entry name" value="TYR_RECOMBINASE"/>
    <property type="match status" value="1"/>
</dbReference>
<accession>A0A6H1P544</accession>
<feature type="domain" description="Core-binding (CB)" evidence="11">
    <location>
        <begin position="1"/>
        <end position="82"/>
    </location>
</feature>
<evidence type="ECO:0000256" key="3">
    <source>
        <dbReference type="ARBA" id="ARBA00022618"/>
    </source>
</evidence>
<dbReference type="PANTHER" id="PTHR30349">
    <property type="entry name" value="PHAGE INTEGRASE-RELATED"/>
    <property type="match status" value="1"/>
</dbReference>
<dbReference type="PROSITE" id="PS51900">
    <property type="entry name" value="CB"/>
    <property type="match status" value="1"/>
</dbReference>
<dbReference type="Proteomes" id="UP000501868">
    <property type="component" value="Chromosome"/>
</dbReference>
<evidence type="ECO:0000313" key="13">
    <source>
        <dbReference type="Proteomes" id="UP000501868"/>
    </source>
</evidence>